<gene>
    <name evidence="9" type="ORF">E5344_05415</name>
</gene>
<keyword evidence="5 8" id="KW-0812">Transmembrane</keyword>
<evidence type="ECO:0000313" key="9">
    <source>
        <dbReference type="EMBL" id="TGY38730.1"/>
    </source>
</evidence>
<dbReference type="Gene3D" id="1.50.10.150">
    <property type="entry name" value="Voltage-dependent anion channel"/>
    <property type="match status" value="1"/>
</dbReference>
<dbReference type="GO" id="GO:0005886">
    <property type="term" value="C:plasma membrane"/>
    <property type="evidence" value="ECO:0007669"/>
    <property type="project" value="UniProtKB-SubCell"/>
</dbReference>
<protein>
    <submittedName>
        <fullName evidence="9">C4-dicarboxylate ABC transporter</fullName>
    </submittedName>
</protein>
<keyword evidence="4" id="KW-1003">Cell membrane</keyword>
<evidence type="ECO:0000256" key="3">
    <source>
        <dbReference type="ARBA" id="ARBA00022448"/>
    </source>
</evidence>
<feature type="transmembrane region" description="Helical" evidence="8">
    <location>
        <begin position="178"/>
        <end position="201"/>
    </location>
</feature>
<feature type="transmembrane region" description="Helical" evidence="8">
    <location>
        <begin position="248"/>
        <end position="277"/>
    </location>
</feature>
<keyword evidence="7 8" id="KW-0472">Membrane</keyword>
<dbReference type="CDD" id="cd09320">
    <property type="entry name" value="TDT_like_2"/>
    <property type="match status" value="1"/>
</dbReference>
<feature type="transmembrane region" description="Helical" evidence="8">
    <location>
        <begin position="289"/>
        <end position="310"/>
    </location>
</feature>
<dbReference type="InterPro" id="IPR038665">
    <property type="entry name" value="Voltage-dep_anion_channel_sf"/>
</dbReference>
<feature type="transmembrane region" description="Helical" evidence="8">
    <location>
        <begin position="7"/>
        <end position="27"/>
    </location>
</feature>
<evidence type="ECO:0000256" key="2">
    <source>
        <dbReference type="ARBA" id="ARBA00008566"/>
    </source>
</evidence>
<dbReference type="PANTHER" id="PTHR31686:SF1">
    <property type="entry name" value="SULFITE EFFLUX PUMP SSU1"/>
    <property type="match status" value="1"/>
</dbReference>
<feature type="transmembrane region" description="Helical" evidence="8">
    <location>
        <begin position="316"/>
        <end position="335"/>
    </location>
</feature>
<evidence type="ECO:0000256" key="4">
    <source>
        <dbReference type="ARBA" id="ARBA00022475"/>
    </source>
</evidence>
<feature type="transmembrane region" description="Helical" evidence="8">
    <location>
        <begin position="213"/>
        <end position="236"/>
    </location>
</feature>
<dbReference type="Pfam" id="PF03595">
    <property type="entry name" value="SLAC1"/>
    <property type="match status" value="1"/>
</dbReference>
<comment type="similarity">
    <text evidence="2">Belongs to the tellurite-resistance/dicarboxylate transporter (TDT) family.</text>
</comment>
<evidence type="ECO:0000256" key="6">
    <source>
        <dbReference type="ARBA" id="ARBA00022989"/>
    </source>
</evidence>
<feature type="transmembrane region" description="Helical" evidence="8">
    <location>
        <begin position="75"/>
        <end position="101"/>
    </location>
</feature>
<comment type="subcellular location">
    <subcellularLocation>
        <location evidence="1">Cell membrane</location>
        <topology evidence="1">Multi-pass membrane protein</topology>
    </subcellularLocation>
</comment>
<name>A0A4V6RDP6_9MICO</name>
<dbReference type="Proteomes" id="UP000309893">
    <property type="component" value="Unassembled WGS sequence"/>
</dbReference>
<dbReference type="EMBL" id="SRYO01000002">
    <property type="protein sequence ID" value="TGY38730.1"/>
    <property type="molecule type" value="Genomic_DNA"/>
</dbReference>
<dbReference type="OrthoDB" id="958273at2"/>
<evidence type="ECO:0000256" key="8">
    <source>
        <dbReference type="SAM" id="Phobius"/>
    </source>
</evidence>
<feature type="transmembrane region" description="Helical" evidence="8">
    <location>
        <begin position="113"/>
        <end position="132"/>
    </location>
</feature>
<dbReference type="PANTHER" id="PTHR31686">
    <property type="match status" value="1"/>
</dbReference>
<feature type="transmembrane region" description="Helical" evidence="8">
    <location>
        <begin position="39"/>
        <end position="63"/>
    </location>
</feature>
<sequence length="366" mass="37121">MLVSAITPNWFASVMGTGIVATAAATLPGSPSALRVLTLAAWLVAAALLIVLLIASALHAAWFPEIARSHHLHPVIAHFYGAPAMALLTVGAGAVLVGASILGETLAVAVDAVLWTAGTILGLATAVAIPYLQFTRHEATADAAFGGWLMPVVPPMVSAATGALLIEHLPAGQARLTMLVACGLMVGVAFLSTLAILPQLWSRLAQHKLPAPVMVPTLWIVLGPLGQSVTAANLLATHAPAAVGASGAATVTAAAVVLGVPVFGFALLWLAIAAAITVRTARAGLPFTLTWWSFTFPVGTCVTAASGLALHTGSTMLAIMAYALFALLLAAWFTVAARTFHGAIVTGRLLVPAASPAPAPTGLARP</sequence>
<keyword evidence="6 8" id="KW-1133">Transmembrane helix</keyword>
<dbReference type="InterPro" id="IPR051629">
    <property type="entry name" value="Sulfite_efflux_TDT"/>
</dbReference>
<organism evidence="9 10">
    <name type="scientific">Microbacterium laevaniformans</name>
    <dbReference type="NCBI Taxonomy" id="36807"/>
    <lineage>
        <taxon>Bacteria</taxon>
        <taxon>Bacillati</taxon>
        <taxon>Actinomycetota</taxon>
        <taxon>Actinomycetes</taxon>
        <taxon>Micrococcales</taxon>
        <taxon>Microbacteriaceae</taxon>
        <taxon>Microbacterium</taxon>
    </lineage>
</organism>
<dbReference type="GO" id="GO:0055085">
    <property type="term" value="P:transmembrane transport"/>
    <property type="evidence" value="ECO:0007669"/>
    <property type="project" value="InterPro"/>
</dbReference>
<evidence type="ECO:0000313" key="10">
    <source>
        <dbReference type="Proteomes" id="UP000309893"/>
    </source>
</evidence>
<proteinExistence type="inferred from homology"/>
<accession>A0A4V6RDP6</accession>
<evidence type="ECO:0000256" key="7">
    <source>
        <dbReference type="ARBA" id="ARBA00023136"/>
    </source>
</evidence>
<keyword evidence="3" id="KW-0813">Transport</keyword>
<evidence type="ECO:0000256" key="1">
    <source>
        <dbReference type="ARBA" id="ARBA00004651"/>
    </source>
</evidence>
<feature type="transmembrane region" description="Helical" evidence="8">
    <location>
        <begin position="144"/>
        <end position="166"/>
    </location>
</feature>
<dbReference type="InterPro" id="IPR004695">
    <property type="entry name" value="SLAC1/Mae1/Ssu1/TehA"/>
</dbReference>
<reference evidence="9 10" key="1">
    <citation type="submission" date="2019-04" db="EMBL/GenBank/DDBJ databases">
        <title>Microbes associate with the intestines of laboratory mice.</title>
        <authorList>
            <person name="Navarre W."/>
            <person name="Wong E."/>
            <person name="Huang K."/>
            <person name="Tropini C."/>
            <person name="Ng K."/>
            <person name="Yu B."/>
        </authorList>
    </citation>
    <scope>NUCLEOTIDE SEQUENCE [LARGE SCALE GENOMIC DNA]</scope>
    <source>
        <strain evidence="9 10">NM46_B2-13</strain>
    </source>
</reference>
<comment type="caution">
    <text evidence="9">The sequence shown here is derived from an EMBL/GenBank/DDBJ whole genome shotgun (WGS) entry which is preliminary data.</text>
</comment>
<dbReference type="AlphaFoldDB" id="A0A4V6RDP6"/>
<evidence type="ECO:0000256" key="5">
    <source>
        <dbReference type="ARBA" id="ARBA00022692"/>
    </source>
</evidence>